<keyword evidence="1" id="KW-0547">Nucleotide-binding</keyword>
<feature type="domain" description="ABC transporter" evidence="4">
    <location>
        <begin position="312"/>
        <end position="523"/>
    </location>
</feature>
<dbReference type="Proteomes" id="UP001651880">
    <property type="component" value="Unassembled WGS sequence"/>
</dbReference>
<evidence type="ECO:0000256" key="3">
    <source>
        <dbReference type="SAM" id="Coils"/>
    </source>
</evidence>
<name>A0ABT1NHG6_9FIRM</name>
<dbReference type="InterPro" id="IPR051309">
    <property type="entry name" value="ABCF_ATPase"/>
</dbReference>
<sequence>MNLNFENISKSFGEREILINVSGRISQNDKIGLIGANGIGKTTLAKILSRNDTPDSGRITCSPTNMKVFYIDQHPVFESGATAFKELSKILTESNKHMGAEYIINKALNASGIKEDLWGQDISELSGGEKTKVVLCKAMLADYDLLVLDEPTNYLDMEGLRWIEEMLNNIEKPMLIISHDRYFLDKAANKIWEMTSGGIKAYEGNYTSYKNQKDIELKNVEKEYEKQQVKMEHLRRAIGERRQWFERAHKAAGQSDFYRAKAKKHMNVLKAKEKELERVEQEKVEKPKKVATPAFDIINKNIVNKKLPPYLIQVRNLSKSFGDKNILDSASFNVTRMDKIALIGENGAGKTTLLKIINDDDHEYEGSVVVSPSTKIGYFAQELNGLDYDKTVLENIIMEGASEAEARLLLACLLFKGDEVFKKAGILSMGEKCRVAFAKLIISGASLLILDEPTNYMDIESREKIEEVLEDYCGSILLVSHDRYFISKISNKIIKIENRKLKIYEGDYEHYLEKSREEKAIDESPVNYAKIKETINLLECELAYMGGRLDGGLDEEEKNKLNNKYIETARQLNKYKDMIKLRN</sequence>
<dbReference type="PANTHER" id="PTHR42855:SF2">
    <property type="entry name" value="DRUG RESISTANCE ABC TRANSPORTER,ATP-BINDING PROTEIN"/>
    <property type="match status" value="1"/>
</dbReference>
<comment type="caution">
    <text evidence="5">The sequence shown here is derived from an EMBL/GenBank/DDBJ whole genome shotgun (WGS) entry which is preliminary data.</text>
</comment>
<gene>
    <name evidence="5" type="primary">abc-f</name>
    <name evidence="5" type="ORF">LJD61_08505</name>
</gene>
<dbReference type="InterPro" id="IPR027417">
    <property type="entry name" value="P-loop_NTPase"/>
</dbReference>
<evidence type="ECO:0000256" key="2">
    <source>
        <dbReference type="ARBA" id="ARBA00022840"/>
    </source>
</evidence>
<dbReference type="InterPro" id="IPR032781">
    <property type="entry name" value="ABC_tran_Xtn"/>
</dbReference>
<dbReference type="RefSeq" id="WP_255227107.1">
    <property type="nucleotide sequence ID" value="NZ_JAJEKE010000006.1"/>
</dbReference>
<dbReference type="NCBIfam" id="NF000355">
    <property type="entry name" value="ribo_prot_ABC_F"/>
    <property type="match status" value="1"/>
</dbReference>
<protein>
    <submittedName>
        <fullName evidence="5">ABC-F type ribosomal protection protein</fullName>
    </submittedName>
</protein>
<dbReference type="PROSITE" id="PS00211">
    <property type="entry name" value="ABC_TRANSPORTER_1"/>
    <property type="match status" value="1"/>
</dbReference>
<dbReference type="PANTHER" id="PTHR42855">
    <property type="entry name" value="ABC TRANSPORTER ATP-BINDING SUBUNIT"/>
    <property type="match status" value="1"/>
</dbReference>
<dbReference type="CDD" id="cd03221">
    <property type="entry name" value="ABCF_EF-3"/>
    <property type="match status" value="2"/>
</dbReference>
<organism evidence="5 6">
    <name type="scientific">Lutispora saccharofermentans</name>
    <dbReference type="NCBI Taxonomy" id="3024236"/>
    <lineage>
        <taxon>Bacteria</taxon>
        <taxon>Bacillati</taxon>
        <taxon>Bacillota</taxon>
        <taxon>Clostridia</taxon>
        <taxon>Lutisporales</taxon>
        <taxon>Lutisporaceae</taxon>
        <taxon>Lutispora</taxon>
    </lineage>
</organism>
<dbReference type="InterPro" id="IPR003439">
    <property type="entry name" value="ABC_transporter-like_ATP-bd"/>
</dbReference>
<dbReference type="Gene3D" id="3.40.50.300">
    <property type="entry name" value="P-loop containing nucleotide triphosphate hydrolases"/>
    <property type="match status" value="2"/>
</dbReference>
<dbReference type="Pfam" id="PF00005">
    <property type="entry name" value="ABC_tran"/>
    <property type="match status" value="2"/>
</dbReference>
<keyword evidence="6" id="KW-1185">Reference proteome</keyword>
<evidence type="ECO:0000259" key="4">
    <source>
        <dbReference type="PROSITE" id="PS50893"/>
    </source>
</evidence>
<evidence type="ECO:0000313" key="5">
    <source>
        <dbReference type="EMBL" id="MCQ1529593.1"/>
    </source>
</evidence>
<evidence type="ECO:0000256" key="1">
    <source>
        <dbReference type="ARBA" id="ARBA00022741"/>
    </source>
</evidence>
<dbReference type="PROSITE" id="PS50893">
    <property type="entry name" value="ABC_TRANSPORTER_2"/>
    <property type="match status" value="2"/>
</dbReference>
<feature type="coiled-coil region" evidence="3">
    <location>
        <begin position="210"/>
        <end position="289"/>
    </location>
</feature>
<proteinExistence type="predicted"/>
<dbReference type="SUPFAM" id="SSF52540">
    <property type="entry name" value="P-loop containing nucleoside triphosphate hydrolases"/>
    <property type="match status" value="2"/>
</dbReference>
<accession>A0ABT1NHG6</accession>
<dbReference type="InterPro" id="IPR003593">
    <property type="entry name" value="AAA+_ATPase"/>
</dbReference>
<dbReference type="InterPro" id="IPR017871">
    <property type="entry name" value="ABC_transporter-like_CS"/>
</dbReference>
<keyword evidence="3" id="KW-0175">Coiled coil</keyword>
<dbReference type="SMART" id="SM00382">
    <property type="entry name" value="AAA"/>
    <property type="match status" value="2"/>
</dbReference>
<reference evidence="5 6" key="1">
    <citation type="submission" date="2021-10" db="EMBL/GenBank/DDBJ databases">
        <title>Lutispora strain m25 sp. nov., a thermophilic, non-spore-forming bacterium isolated from a lab-scale methanogenic bioreactor digesting anaerobic sludge.</title>
        <authorList>
            <person name="El Houari A."/>
            <person name="Mcdonald J."/>
        </authorList>
    </citation>
    <scope>NUCLEOTIDE SEQUENCE [LARGE SCALE GENOMIC DNA]</scope>
    <source>
        <strain evidence="6">m25</strain>
    </source>
</reference>
<feature type="domain" description="ABC transporter" evidence="4">
    <location>
        <begin position="3"/>
        <end position="221"/>
    </location>
</feature>
<evidence type="ECO:0000313" key="6">
    <source>
        <dbReference type="Proteomes" id="UP001651880"/>
    </source>
</evidence>
<keyword evidence="2" id="KW-0067">ATP-binding</keyword>
<dbReference type="EMBL" id="JAJEKE010000006">
    <property type="protein sequence ID" value="MCQ1529593.1"/>
    <property type="molecule type" value="Genomic_DNA"/>
</dbReference>
<dbReference type="Pfam" id="PF12848">
    <property type="entry name" value="ABC_tran_Xtn"/>
    <property type="match status" value="1"/>
</dbReference>